<evidence type="ECO:0000313" key="3">
    <source>
        <dbReference type="Proteomes" id="UP000295658"/>
    </source>
</evidence>
<sequence>MCVGVPAKVIEINGFSALVDVMGSQMNIGIIFVPEVKIGDYVIVHAGQAMSIIDEEYAKASLEEWRKLVDARTDGSIYEFEN</sequence>
<comment type="caution">
    <text evidence="2">The sequence shown here is derived from an EMBL/GenBank/DDBJ whole genome shotgun (WGS) entry which is preliminary data.</text>
</comment>
<proteinExistence type="inferred from homology"/>
<dbReference type="PANTHER" id="PTHR35177">
    <property type="entry name" value="HYDROGENASE MATURATION FACTOR HYBG"/>
    <property type="match status" value="1"/>
</dbReference>
<gene>
    <name evidence="2" type="ORF">EDD69_11030</name>
</gene>
<dbReference type="GO" id="GO:0005506">
    <property type="term" value="F:iron ion binding"/>
    <property type="evidence" value="ECO:0007669"/>
    <property type="project" value="TreeGrafter"/>
</dbReference>
<name>A0A4R1QC82_9BACL</name>
<keyword evidence="3" id="KW-1185">Reference proteome</keyword>
<comment type="similarity">
    <text evidence="1">Belongs to the HupF/HypC family.</text>
</comment>
<dbReference type="PRINTS" id="PR00445">
    <property type="entry name" value="HUPFHYPC"/>
</dbReference>
<dbReference type="PROSITE" id="PS01097">
    <property type="entry name" value="HUPF_HYPC"/>
    <property type="match status" value="1"/>
</dbReference>
<dbReference type="Pfam" id="PF01455">
    <property type="entry name" value="HupF_HypC"/>
    <property type="match status" value="1"/>
</dbReference>
<dbReference type="Proteomes" id="UP000295658">
    <property type="component" value="Unassembled WGS sequence"/>
</dbReference>
<accession>A0A4R1QC82</accession>
<dbReference type="GO" id="GO:0051604">
    <property type="term" value="P:protein maturation"/>
    <property type="evidence" value="ECO:0007669"/>
    <property type="project" value="TreeGrafter"/>
</dbReference>
<organism evidence="2 3">
    <name type="scientific">Thermolongibacillus altinsuensis</name>
    <dbReference type="NCBI Taxonomy" id="575256"/>
    <lineage>
        <taxon>Bacteria</taxon>
        <taxon>Bacillati</taxon>
        <taxon>Bacillota</taxon>
        <taxon>Bacilli</taxon>
        <taxon>Bacillales</taxon>
        <taxon>Anoxybacillaceae</taxon>
        <taxon>Thermolongibacillus</taxon>
    </lineage>
</organism>
<dbReference type="SUPFAM" id="SSF159127">
    <property type="entry name" value="HupF/HypC-like"/>
    <property type="match status" value="1"/>
</dbReference>
<dbReference type="InterPro" id="IPR019812">
    <property type="entry name" value="Hydgase_assmbl_chp_CS"/>
</dbReference>
<evidence type="ECO:0000256" key="1">
    <source>
        <dbReference type="ARBA" id="ARBA00006018"/>
    </source>
</evidence>
<dbReference type="EMBL" id="SLUL01000010">
    <property type="protein sequence ID" value="TCL48024.1"/>
    <property type="molecule type" value="Genomic_DNA"/>
</dbReference>
<protein>
    <submittedName>
        <fullName evidence="2">Hydrogenase expression/formation protein HypC</fullName>
    </submittedName>
</protein>
<dbReference type="OrthoDB" id="9806017at2"/>
<dbReference type="GO" id="GO:1902670">
    <property type="term" value="F:carbon dioxide binding"/>
    <property type="evidence" value="ECO:0007669"/>
    <property type="project" value="TreeGrafter"/>
</dbReference>
<dbReference type="AlphaFoldDB" id="A0A4R1QC82"/>
<dbReference type="NCBIfam" id="TIGR00074">
    <property type="entry name" value="hypC_hupF"/>
    <property type="match status" value="1"/>
</dbReference>
<dbReference type="PANTHER" id="PTHR35177:SF2">
    <property type="entry name" value="HYDROGENASE MATURATION FACTOR HYBG"/>
    <property type="match status" value="1"/>
</dbReference>
<dbReference type="RefSeq" id="WP_132948817.1">
    <property type="nucleotide sequence ID" value="NZ_BSVG01000009.1"/>
</dbReference>
<dbReference type="InterPro" id="IPR001109">
    <property type="entry name" value="Hydrogenase_HupF/HypC"/>
</dbReference>
<reference evidence="2 3" key="1">
    <citation type="submission" date="2019-03" db="EMBL/GenBank/DDBJ databases">
        <title>Genomic Encyclopedia of Type Strains, Phase IV (KMG-IV): sequencing the most valuable type-strain genomes for metagenomic binning, comparative biology and taxonomic classification.</title>
        <authorList>
            <person name="Goeker M."/>
        </authorList>
    </citation>
    <scope>NUCLEOTIDE SEQUENCE [LARGE SCALE GENOMIC DNA]</scope>
    <source>
        <strain evidence="2 3">DSM 24979</strain>
    </source>
</reference>
<dbReference type="Gene3D" id="2.30.30.140">
    <property type="match status" value="1"/>
</dbReference>
<evidence type="ECO:0000313" key="2">
    <source>
        <dbReference type="EMBL" id="TCL48024.1"/>
    </source>
</evidence>